<keyword evidence="9" id="KW-1185">Reference proteome</keyword>
<keyword evidence="6 7" id="KW-0472">Membrane</keyword>
<gene>
    <name evidence="8" type="ORF">C7446_1392</name>
</gene>
<feature type="transmembrane region" description="Helical" evidence="7">
    <location>
        <begin position="499"/>
        <end position="520"/>
    </location>
</feature>
<proteinExistence type="predicted"/>
<feature type="transmembrane region" description="Helical" evidence="7">
    <location>
        <begin position="61"/>
        <end position="87"/>
    </location>
</feature>
<feature type="transmembrane region" description="Helical" evidence="7">
    <location>
        <begin position="469"/>
        <end position="487"/>
    </location>
</feature>
<dbReference type="GO" id="GO:0022857">
    <property type="term" value="F:transmembrane transporter activity"/>
    <property type="evidence" value="ECO:0007669"/>
    <property type="project" value="InterPro"/>
</dbReference>
<feature type="transmembrane region" description="Helical" evidence="7">
    <location>
        <begin position="119"/>
        <end position="137"/>
    </location>
</feature>
<sequence length="701" mass="77661">MKLGPKLGVYLTPDINTLRFAFKGVLAMSLALYLAMLMSLDRPYWAVISAVFLQIRPQSGLVIEKGICQIGGTLIGGAVGIIIMAQFMQLPGLGLMFLMIWICLNAAVSTLTRNNNLTYGFAIGAATAALIVLIPMISNNSSYGVFQTAVARMSEIGLGATCATLVSMLVWPVRVREVVNGHASQVIDKAFAALEAELDPEVSLGRAQGMTVEALQAAVTLNTDSSAIIYEGPEGPGRARAAQLLAQRTLTLLSEMQVSGRLVRNHSELMTDSMKAVLEDIRRTFSRLRSLENTEERRRVLNALRRRVQDADLTSASSGSHLQRRLGQALHELLNCAHVMVQARGAIRHTSTMRLRARRFAHHRDYLQAMNTALRAGVLFIIGAVIYVGTQWNSAVLMMILPVIFGIMFNRFPNPTVMIRNVLKGGVLGLVAALVFGYVFLAQSTGFYEMLALIFGVPLFFGLMGIANFVTLPYALGFSILFVITVQPSNDMTFSVVSFFNRAVAVILGLIILWTVFRLFPGPGPLVMRRRAIGAITDDLLHLWEHSQKHSRESTADWFNGRMIERIQRLSGHDSALPEDERYLLDMGLSGLNLGHLILRMNRRISTNDDTPRVRATLRRWQYTLARAYEHSAWGEYDETFERDGAQLVSALRGSGRLDSDQIDLLEGLNERLVITLRRYANLSAESPEPEIRPALGREDN</sequence>
<accession>A0A420WWS5</accession>
<comment type="caution">
    <text evidence="8">The sequence shown here is derived from an EMBL/GenBank/DDBJ whole genome shotgun (WGS) entry which is preliminary data.</text>
</comment>
<evidence type="ECO:0000256" key="4">
    <source>
        <dbReference type="ARBA" id="ARBA00022692"/>
    </source>
</evidence>
<keyword evidence="5 7" id="KW-1133">Transmembrane helix</keyword>
<dbReference type="EMBL" id="RBIN01000004">
    <property type="protein sequence ID" value="RKR04191.1"/>
    <property type="molecule type" value="Genomic_DNA"/>
</dbReference>
<keyword evidence="2" id="KW-0813">Transport</keyword>
<evidence type="ECO:0000256" key="2">
    <source>
        <dbReference type="ARBA" id="ARBA00022448"/>
    </source>
</evidence>
<dbReference type="OrthoDB" id="9807111at2"/>
<dbReference type="GO" id="GO:0005886">
    <property type="term" value="C:plasma membrane"/>
    <property type="evidence" value="ECO:0007669"/>
    <property type="project" value="UniProtKB-SubCell"/>
</dbReference>
<dbReference type="PANTHER" id="PTHR30509">
    <property type="entry name" value="P-HYDROXYBENZOIC ACID EFFLUX PUMP SUBUNIT-RELATED"/>
    <property type="match status" value="1"/>
</dbReference>
<feature type="transmembrane region" description="Helical" evidence="7">
    <location>
        <begin position="422"/>
        <end position="441"/>
    </location>
</feature>
<keyword evidence="3" id="KW-1003">Cell membrane</keyword>
<feature type="transmembrane region" description="Helical" evidence="7">
    <location>
        <begin position="366"/>
        <end position="386"/>
    </location>
</feature>
<reference evidence="8 9" key="1">
    <citation type="submission" date="2018-10" db="EMBL/GenBank/DDBJ databases">
        <title>Genomic Encyclopedia of Type Strains, Phase IV (KMG-IV): sequencing the most valuable type-strain genomes for metagenomic binning, comparative biology and taxonomic classification.</title>
        <authorList>
            <person name="Goeker M."/>
        </authorList>
    </citation>
    <scope>NUCLEOTIDE SEQUENCE [LARGE SCALE GENOMIC DNA]</scope>
    <source>
        <strain evidence="8 9">DSM 23229</strain>
    </source>
</reference>
<evidence type="ECO:0000313" key="9">
    <source>
        <dbReference type="Proteomes" id="UP000281975"/>
    </source>
</evidence>
<feature type="transmembrane region" description="Helical" evidence="7">
    <location>
        <begin position="149"/>
        <end position="171"/>
    </location>
</feature>
<feature type="transmembrane region" description="Helical" evidence="7">
    <location>
        <begin position="93"/>
        <end position="112"/>
    </location>
</feature>
<evidence type="ECO:0000256" key="7">
    <source>
        <dbReference type="SAM" id="Phobius"/>
    </source>
</evidence>
<evidence type="ECO:0000256" key="5">
    <source>
        <dbReference type="ARBA" id="ARBA00022989"/>
    </source>
</evidence>
<evidence type="ECO:0000256" key="3">
    <source>
        <dbReference type="ARBA" id="ARBA00022475"/>
    </source>
</evidence>
<dbReference type="RefSeq" id="WP_121172377.1">
    <property type="nucleotide sequence ID" value="NZ_RBIN01000004.1"/>
</dbReference>
<feature type="transmembrane region" description="Helical" evidence="7">
    <location>
        <begin position="20"/>
        <end position="40"/>
    </location>
</feature>
<evidence type="ECO:0000256" key="1">
    <source>
        <dbReference type="ARBA" id="ARBA00004651"/>
    </source>
</evidence>
<dbReference type="AlphaFoldDB" id="A0A420WWS5"/>
<evidence type="ECO:0000313" key="8">
    <source>
        <dbReference type="EMBL" id="RKR04191.1"/>
    </source>
</evidence>
<dbReference type="InterPro" id="IPR006726">
    <property type="entry name" value="PHBA_efflux_AaeB/fusaric-R"/>
</dbReference>
<keyword evidence="4 7" id="KW-0812">Transmembrane</keyword>
<protein>
    <submittedName>
        <fullName evidence="8">Putative membrane protein YccC</fullName>
    </submittedName>
</protein>
<dbReference type="Proteomes" id="UP000281975">
    <property type="component" value="Unassembled WGS sequence"/>
</dbReference>
<comment type="subcellular location">
    <subcellularLocation>
        <location evidence="1">Cell membrane</location>
        <topology evidence="1">Multi-pass membrane protein</topology>
    </subcellularLocation>
</comment>
<evidence type="ECO:0000256" key="6">
    <source>
        <dbReference type="ARBA" id="ARBA00023136"/>
    </source>
</evidence>
<organism evidence="8 9">
    <name type="scientific">Kushneria sinocarnis</name>
    <dbReference type="NCBI Taxonomy" id="595502"/>
    <lineage>
        <taxon>Bacteria</taxon>
        <taxon>Pseudomonadati</taxon>
        <taxon>Pseudomonadota</taxon>
        <taxon>Gammaproteobacteria</taxon>
        <taxon>Oceanospirillales</taxon>
        <taxon>Halomonadaceae</taxon>
        <taxon>Kushneria</taxon>
    </lineage>
</organism>
<dbReference type="PANTHER" id="PTHR30509:SF9">
    <property type="entry name" value="MULTIDRUG RESISTANCE PROTEIN MDTO"/>
    <property type="match status" value="1"/>
</dbReference>
<name>A0A420WWS5_9GAMM</name>
<dbReference type="Pfam" id="PF04632">
    <property type="entry name" value="FUSC"/>
    <property type="match status" value="1"/>
</dbReference>
<feature type="transmembrane region" description="Helical" evidence="7">
    <location>
        <begin position="392"/>
        <end position="410"/>
    </location>
</feature>